<proteinExistence type="predicted"/>
<organism evidence="2 3">
    <name type="scientific">Agrobacterium deltaense NCPPB 1641</name>
    <dbReference type="NCBI Taxonomy" id="1183425"/>
    <lineage>
        <taxon>Bacteria</taxon>
        <taxon>Pseudomonadati</taxon>
        <taxon>Pseudomonadota</taxon>
        <taxon>Alphaproteobacteria</taxon>
        <taxon>Hyphomicrobiales</taxon>
        <taxon>Rhizobiaceae</taxon>
        <taxon>Rhizobium/Agrobacterium group</taxon>
        <taxon>Agrobacterium</taxon>
    </lineage>
</organism>
<evidence type="ECO:0000313" key="2">
    <source>
        <dbReference type="EMBL" id="CVI58587.1"/>
    </source>
</evidence>
<evidence type="ECO:0000313" key="3">
    <source>
        <dbReference type="Proteomes" id="UP000192140"/>
    </source>
</evidence>
<keyword evidence="1" id="KW-0812">Transmembrane</keyword>
<keyword evidence="1" id="KW-1133">Transmembrane helix</keyword>
<dbReference type="EMBL" id="FCNP01000033">
    <property type="protein sequence ID" value="CVI58587.1"/>
    <property type="molecule type" value="Genomic_DNA"/>
</dbReference>
<dbReference type="AlphaFoldDB" id="A0A1S7TWB9"/>
<name>A0A1S7TWB9_9HYPH</name>
<protein>
    <submittedName>
        <fullName evidence="2">Uncharacterized protein</fullName>
    </submittedName>
</protein>
<reference evidence="2" key="1">
    <citation type="submission" date="2016-01" db="EMBL/GenBank/DDBJ databases">
        <authorList>
            <person name="Regsiter A."/>
            <person name="william w."/>
        </authorList>
    </citation>
    <scope>NUCLEOTIDE SEQUENCE</scope>
    <source>
        <strain evidence="2">NCPPB 1641</strain>
    </source>
</reference>
<comment type="caution">
    <text evidence="2">The sequence shown here is derived from an EMBL/GenBank/DDBJ whole genome shotgun (WGS) entry which is preliminary data.</text>
</comment>
<keyword evidence="3" id="KW-1185">Reference proteome</keyword>
<sequence>METLYRGRPIKLGSHRREKPLKVVNLYDNFQILFYNQLPITFLVFFDIAVLTCLLGVDL</sequence>
<gene>
    <name evidence="2" type="ORF">AGR7A_Lc120152</name>
</gene>
<keyword evidence="1" id="KW-0472">Membrane</keyword>
<feature type="transmembrane region" description="Helical" evidence="1">
    <location>
        <begin position="38"/>
        <end position="57"/>
    </location>
</feature>
<accession>A0A1S7TWB9</accession>
<evidence type="ECO:0000256" key="1">
    <source>
        <dbReference type="SAM" id="Phobius"/>
    </source>
</evidence>
<dbReference type="Proteomes" id="UP000192140">
    <property type="component" value="Unassembled WGS sequence"/>
</dbReference>